<reference evidence="3" key="1">
    <citation type="journal article" date="2019" name="Int. J. Syst. Evol. Microbiol.">
        <title>The Global Catalogue of Microorganisms (GCM) 10K type strain sequencing project: providing services to taxonomists for standard genome sequencing and annotation.</title>
        <authorList>
            <consortium name="The Broad Institute Genomics Platform"/>
            <consortium name="The Broad Institute Genome Sequencing Center for Infectious Disease"/>
            <person name="Wu L."/>
            <person name="Ma J."/>
        </authorList>
    </citation>
    <scope>NUCLEOTIDE SEQUENCE [LARGE SCALE GENOMIC DNA]</scope>
    <source>
        <strain evidence="3">JCM 15309</strain>
    </source>
</reference>
<gene>
    <name evidence="2" type="ORF">GCM10009798_41340</name>
</gene>
<keyword evidence="1" id="KW-0732">Signal</keyword>
<keyword evidence="3" id="KW-1185">Reference proteome</keyword>
<comment type="caution">
    <text evidence="2">The sequence shown here is derived from an EMBL/GenBank/DDBJ whole genome shotgun (WGS) entry which is preliminary data.</text>
</comment>
<feature type="signal peptide" evidence="1">
    <location>
        <begin position="1"/>
        <end position="21"/>
    </location>
</feature>
<protein>
    <recommendedName>
        <fullName evidence="4">Copper transporter</fullName>
    </recommendedName>
</protein>
<dbReference type="Proteomes" id="UP001500571">
    <property type="component" value="Unassembled WGS sequence"/>
</dbReference>
<evidence type="ECO:0000313" key="3">
    <source>
        <dbReference type="Proteomes" id="UP001500571"/>
    </source>
</evidence>
<dbReference type="RefSeq" id="WP_344048192.1">
    <property type="nucleotide sequence ID" value="NZ_BAAAPB010000005.1"/>
</dbReference>
<sequence>MRRLIPLLSVLFALGAGVALGAGPLDDRSTAASGTHPRTRTSSALDATFASTVAPALYAHRLAKQSVAVVTTPGVAPATVKALVDQVVAAGGTVSSRTDLTDALTAPGQKTLVDTMGSQLATQLAAQVPSLADPALTTYPRMGSLVGLAVATTGAASAAPAAPASTVRESLKAAKLTNDVGSAGVAPLVLVVLGHDLDDAIVNGFVQGVATQAHGVVVVGRTRSGDIRSLRDRKAPVATVDGVEAAAGRVAAVLALVRQITGGNGSFGASGIDGPVPVG</sequence>
<dbReference type="Pfam" id="PF11382">
    <property type="entry name" value="MctB"/>
    <property type="match status" value="1"/>
</dbReference>
<evidence type="ECO:0000256" key="1">
    <source>
        <dbReference type="SAM" id="SignalP"/>
    </source>
</evidence>
<organism evidence="2 3">
    <name type="scientific">Nocardioides panacihumi</name>
    <dbReference type="NCBI Taxonomy" id="400774"/>
    <lineage>
        <taxon>Bacteria</taxon>
        <taxon>Bacillati</taxon>
        <taxon>Actinomycetota</taxon>
        <taxon>Actinomycetes</taxon>
        <taxon>Propionibacteriales</taxon>
        <taxon>Nocardioidaceae</taxon>
        <taxon>Nocardioides</taxon>
    </lineage>
</organism>
<evidence type="ECO:0008006" key="4">
    <source>
        <dbReference type="Google" id="ProtNLM"/>
    </source>
</evidence>
<proteinExistence type="predicted"/>
<dbReference type="EMBL" id="BAAAPB010000005">
    <property type="protein sequence ID" value="GAA1975805.1"/>
    <property type="molecule type" value="Genomic_DNA"/>
</dbReference>
<dbReference type="InterPro" id="IPR021522">
    <property type="entry name" value="MctB"/>
</dbReference>
<name>A0ABP5D8E8_9ACTN</name>
<evidence type="ECO:0000313" key="2">
    <source>
        <dbReference type="EMBL" id="GAA1975805.1"/>
    </source>
</evidence>
<accession>A0ABP5D8E8</accession>
<feature type="chain" id="PRO_5046648828" description="Copper transporter" evidence="1">
    <location>
        <begin position="22"/>
        <end position="279"/>
    </location>
</feature>